<name>A0A8T0NRR5_PANVG</name>
<evidence type="ECO:0000313" key="1">
    <source>
        <dbReference type="EMBL" id="KAG2551235.1"/>
    </source>
</evidence>
<evidence type="ECO:0000313" key="2">
    <source>
        <dbReference type="Proteomes" id="UP000823388"/>
    </source>
</evidence>
<dbReference type="Proteomes" id="UP000823388">
    <property type="component" value="Chromosome 9K"/>
</dbReference>
<protein>
    <submittedName>
        <fullName evidence="1">Uncharacterized protein</fullName>
    </submittedName>
</protein>
<reference evidence="1" key="1">
    <citation type="submission" date="2020-05" db="EMBL/GenBank/DDBJ databases">
        <title>WGS assembly of Panicum virgatum.</title>
        <authorList>
            <person name="Lovell J.T."/>
            <person name="Jenkins J."/>
            <person name="Shu S."/>
            <person name="Juenger T.E."/>
            <person name="Schmutz J."/>
        </authorList>
    </citation>
    <scope>NUCLEOTIDE SEQUENCE</scope>
    <source>
        <strain evidence="1">AP13</strain>
    </source>
</reference>
<sequence length="74" mass="8261">MASFGPGSEKLGVQPWSMGYWRRLHLICVAVAGGIWLRRIGGAEGSWNLNVILLFVRSLFAKHLLDTSIQICFD</sequence>
<keyword evidence="2" id="KW-1185">Reference proteome</keyword>
<organism evidence="1 2">
    <name type="scientific">Panicum virgatum</name>
    <name type="common">Blackwell switchgrass</name>
    <dbReference type="NCBI Taxonomy" id="38727"/>
    <lineage>
        <taxon>Eukaryota</taxon>
        <taxon>Viridiplantae</taxon>
        <taxon>Streptophyta</taxon>
        <taxon>Embryophyta</taxon>
        <taxon>Tracheophyta</taxon>
        <taxon>Spermatophyta</taxon>
        <taxon>Magnoliopsida</taxon>
        <taxon>Liliopsida</taxon>
        <taxon>Poales</taxon>
        <taxon>Poaceae</taxon>
        <taxon>PACMAD clade</taxon>
        <taxon>Panicoideae</taxon>
        <taxon>Panicodae</taxon>
        <taxon>Paniceae</taxon>
        <taxon>Panicinae</taxon>
        <taxon>Panicum</taxon>
        <taxon>Panicum sect. Hiantes</taxon>
    </lineage>
</organism>
<comment type="caution">
    <text evidence="1">The sequence shown here is derived from an EMBL/GenBank/DDBJ whole genome shotgun (WGS) entry which is preliminary data.</text>
</comment>
<dbReference type="EMBL" id="CM029053">
    <property type="protein sequence ID" value="KAG2551235.1"/>
    <property type="molecule type" value="Genomic_DNA"/>
</dbReference>
<gene>
    <name evidence="1" type="ORF">PVAP13_9KG384850</name>
</gene>
<proteinExistence type="predicted"/>
<dbReference type="AlphaFoldDB" id="A0A8T0NRR5"/>
<accession>A0A8T0NRR5</accession>